<protein>
    <submittedName>
        <fullName evidence="2">Nucleotidyltransferase domain-containing protein</fullName>
    </submittedName>
</protein>
<dbReference type="NCBIfam" id="NF047752">
    <property type="entry name" value="MntA_antitoxin"/>
    <property type="match status" value="1"/>
</dbReference>
<evidence type="ECO:0000259" key="1">
    <source>
        <dbReference type="Pfam" id="PF18765"/>
    </source>
</evidence>
<sequence>MSNLNTTEPDPSDIERRIAQRLKTSIADLEAVYVFGSRGKGNAHSTSDYDIAVYPRKPLNPLERIELAHQLSKITGTDVDIVDLSTASTVLRSQVISTGHRLFAKNTFEQELFEDFVYADYARLNEERAAILADVADRGAVYGR</sequence>
<evidence type="ECO:0000313" key="2">
    <source>
        <dbReference type="EMBL" id="QQD19095.1"/>
    </source>
</evidence>
<dbReference type="Gene3D" id="3.30.460.10">
    <property type="entry name" value="Beta Polymerase, domain 2"/>
    <property type="match status" value="1"/>
</dbReference>
<dbReference type="EMBL" id="CP066167">
    <property type="protein sequence ID" value="QQD19095.1"/>
    <property type="molecule type" value="Genomic_DNA"/>
</dbReference>
<dbReference type="GO" id="GO:0016740">
    <property type="term" value="F:transferase activity"/>
    <property type="evidence" value="ECO:0007669"/>
    <property type="project" value="UniProtKB-KW"/>
</dbReference>
<dbReference type="KEGG" id="snan:I6N98_04365"/>
<dbReference type="InterPro" id="IPR052930">
    <property type="entry name" value="TA_antitoxin_MntA"/>
</dbReference>
<proteinExistence type="predicted"/>
<dbReference type="InterPro" id="IPR043519">
    <property type="entry name" value="NT_sf"/>
</dbReference>
<dbReference type="AlphaFoldDB" id="A0A7T4R2C9"/>
<dbReference type="CDD" id="cd05403">
    <property type="entry name" value="NT_KNTase_like"/>
    <property type="match status" value="1"/>
</dbReference>
<dbReference type="Pfam" id="PF18765">
    <property type="entry name" value="Polbeta"/>
    <property type="match status" value="1"/>
</dbReference>
<gene>
    <name evidence="2" type="ORF">I6N98_04365</name>
</gene>
<organism evidence="2 3">
    <name type="scientific">Spongiibacter nanhainus</name>
    <dbReference type="NCBI Taxonomy" id="2794344"/>
    <lineage>
        <taxon>Bacteria</taxon>
        <taxon>Pseudomonadati</taxon>
        <taxon>Pseudomonadota</taxon>
        <taxon>Gammaproteobacteria</taxon>
        <taxon>Cellvibrionales</taxon>
        <taxon>Spongiibacteraceae</taxon>
        <taxon>Spongiibacter</taxon>
    </lineage>
</organism>
<dbReference type="Proteomes" id="UP000596063">
    <property type="component" value="Chromosome"/>
</dbReference>
<reference evidence="2 3" key="1">
    <citation type="submission" date="2020-12" db="EMBL/GenBank/DDBJ databases">
        <authorList>
            <person name="Shan Y."/>
        </authorList>
    </citation>
    <scope>NUCLEOTIDE SEQUENCE [LARGE SCALE GENOMIC DNA]</scope>
    <source>
        <strain evidence="3">csc3.9</strain>
    </source>
</reference>
<dbReference type="SUPFAM" id="SSF81301">
    <property type="entry name" value="Nucleotidyltransferase"/>
    <property type="match status" value="1"/>
</dbReference>
<evidence type="ECO:0000313" key="3">
    <source>
        <dbReference type="Proteomes" id="UP000596063"/>
    </source>
</evidence>
<accession>A0A7T4R2C9</accession>
<dbReference type="PANTHER" id="PTHR43852">
    <property type="entry name" value="NUCLEOTIDYLTRANSFERASE"/>
    <property type="match status" value="1"/>
</dbReference>
<keyword evidence="2" id="KW-0808">Transferase</keyword>
<keyword evidence="3" id="KW-1185">Reference proteome</keyword>
<dbReference type="RefSeq" id="WP_198570580.1">
    <property type="nucleotide sequence ID" value="NZ_CP066167.1"/>
</dbReference>
<dbReference type="PANTHER" id="PTHR43852:SF2">
    <property type="entry name" value="PROTEIN ADENYLYLTRANSFERASE MNTA"/>
    <property type="match status" value="1"/>
</dbReference>
<name>A0A7T4R2C9_9GAMM</name>
<dbReference type="InterPro" id="IPR041633">
    <property type="entry name" value="Polbeta"/>
</dbReference>
<feature type="domain" description="Polymerase beta nucleotidyltransferase" evidence="1">
    <location>
        <begin position="22"/>
        <end position="106"/>
    </location>
</feature>